<dbReference type="RefSeq" id="WP_253239082.1">
    <property type="nucleotide sequence ID" value="NZ_JAMYJR010000021.1"/>
</dbReference>
<evidence type="ECO:0000256" key="1">
    <source>
        <dbReference type="SAM" id="MobiDB-lite"/>
    </source>
</evidence>
<protein>
    <submittedName>
        <fullName evidence="2">Rv3235 family protein</fullName>
    </submittedName>
</protein>
<gene>
    <name evidence="2" type="ORF">M1L60_20440</name>
</gene>
<evidence type="ECO:0000313" key="3">
    <source>
        <dbReference type="Proteomes" id="UP001523369"/>
    </source>
</evidence>
<organism evidence="2 3">
    <name type="scientific">Paractinoplanes aksuensis</name>
    <dbReference type="NCBI Taxonomy" id="2939490"/>
    <lineage>
        <taxon>Bacteria</taxon>
        <taxon>Bacillati</taxon>
        <taxon>Actinomycetota</taxon>
        <taxon>Actinomycetes</taxon>
        <taxon>Micromonosporales</taxon>
        <taxon>Micromonosporaceae</taxon>
        <taxon>Paractinoplanes</taxon>
    </lineage>
</organism>
<dbReference type="Pfam" id="PF20060">
    <property type="entry name" value="DUF6459"/>
    <property type="match status" value="1"/>
</dbReference>
<reference evidence="2 3" key="1">
    <citation type="submission" date="2022-06" db="EMBL/GenBank/DDBJ databases">
        <title>New Species of the Genus Actinoplanes, ActinopZanes ferrugineus.</title>
        <authorList>
            <person name="Ding P."/>
        </authorList>
    </citation>
    <scope>NUCLEOTIDE SEQUENCE [LARGE SCALE GENOMIC DNA]</scope>
    <source>
        <strain evidence="2 3">TRM88003</strain>
    </source>
</reference>
<sequence>MQRTSVATRPRTPEQQPQPTISLRPTPRCEPPFDDELEPSFWATAHQLSLDWSPRRPAPPGPAADAPRHSPAAGVSPDAKLAVKRFVRTCVEVIDGHRPAAHLRRLSHPMQAAGVVAQGTAAAHRVRELRETMKRPRRRAAGRRAGDRPTPVAVLHVRLCEPRPGAVEAAVALLTAERTCAMALRLELHEAEWQATALRLL</sequence>
<name>A0ABT1DQ54_9ACTN</name>
<proteinExistence type="predicted"/>
<comment type="caution">
    <text evidence="2">The sequence shown here is derived from an EMBL/GenBank/DDBJ whole genome shotgun (WGS) entry which is preliminary data.</text>
</comment>
<accession>A0ABT1DQ54</accession>
<keyword evidence="3" id="KW-1185">Reference proteome</keyword>
<feature type="region of interest" description="Disordered" evidence="1">
    <location>
        <begin position="1"/>
        <end position="76"/>
    </location>
</feature>
<dbReference type="Proteomes" id="UP001523369">
    <property type="component" value="Unassembled WGS sequence"/>
</dbReference>
<evidence type="ECO:0000313" key="2">
    <source>
        <dbReference type="EMBL" id="MCO8272967.1"/>
    </source>
</evidence>
<feature type="compositionally biased region" description="Low complexity" evidence="1">
    <location>
        <begin position="8"/>
        <end position="20"/>
    </location>
</feature>
<dbReference type="EMBL" id="JAMYJR010000021">
    <property type="protein sequence ID" value="MCO8272967.1"/>
    <property type="molecule type" value="Genomic_DNA"/>
</dbReference>
<dbReference type="InterPro" id="IPR045596">
    <property type="entry name" value="DUF6459"/>
</dbReference>